<evidence type="ECO:0000313" key="3">
    <source>
        <dbReference type="Proteomes" id="UP000636949"/>
    </source>
</evidence>
<dbReference type="RefSeq" id="WP_117003893.1">
    <property type="nucleotide sequence ID" value="NZ_BMJS01000048.1"/>
</dbReference>
<evidence type="ECO:0008006" key="4">
    <source>
        <dbReference type="Google" id="ProtNLM"/>
    </source>
</evidence>
<keyword evidence="1" id="KW-1133">Transmembrane helix</keyword>
<keyword evidence="1" id="KW-0472">Membrane</keyword>
<protein>
    <recommendedName>
        <fullName evidence="4">Type VI secretion system protein ImpL</fullName>
    </recommendedName>
</protein>
<sequence>MSILLTFLKNYGTSIAIVAVIIVMLVFWRRYKKYIKKLVNFIVSISKSIFRSSTKNRYLKGLRTCLNRLPANVYPGLSNKQPYLLLNFAQDQFVIDETGLGELIAGNKSSINKDSCFYLSNNFVIHELHDLDQVDFDALEACWLKISQKTKRIPIVVVHDKLDDLTQKKAMLVASSLNIFAQKLEIQPIVSLSFSMQNLEGYDAYQKLSMVSEYIPIKTISEERILDANLMVKEWVKLPLQYFEQHETEIIKAVGYNVQKVGEIHNFLQKVLTYQNSVEHYYAAIISNSPQSIRNLLLYMPRQKTSYQQNIFSFVLSGDKKGLNINYPAVSGYGVGVIGVIYSSVLLANAIGFQAQVDDISNNISYADTPLNISQLQEAYRDQLASNPSEYGVSLLPQYYISKVLNRAYSQEILSKVKALIAKTPTETTRILMSYLFVASHDDVRKIIQQNKYVWQEITDLNANEIDTVLNYAANFDASDLGKIVNSNTSLTGSDNYTVKISDAYFKYLLSSSSVTINDWQRFIEQEFLPLVKVNLLTSLSHTDNWLTHMLYPQQSHIPSIKTQISKSDYQHLNDLIQVKSFKTYLDLPTTIDSLSQVVALLNKTQLMVGDLKKHMDSPLQQKMVESLLKARVNSISAMVVSANNYDILKQTQSDSTLVSFQNYSIPLIYTKEGLDQYVVKIIGDYKKLSTSLGKQANMNVLDTWQKQVVDHYTNQYIETYTNLMSNLLMQQSKGEPQYLIGIKNYLTQISSIQVWQLIYSFYNENTKEVLMKDYPFTNEISNQFTSLNAFLSNQQLRQQYVDILSELATELSQPSNAIIKITKNELIEGDNSYSKMLSSVLKQQNIPQSLIDSLLSPVHMVVRHGVKLIEKQSAQKWQKFTTALSTRFARMYPFSPAAKMTVNLRMLNDLLLGQSSLYKSYFDLVSPFLIKNDSGEYVCKKITYLNTCPIDTADINAINQLQSLIIDLEDAKGNPQSLPAEIHIDQYRNITSEGQGIKYAFVNFDNQTFYGINTDIGWLKAKINWWQPLTLKVGIILNNGQVYNSSKNYVNGFALLQDYAANQQNGKWKVMIPKTGVNVDISLKSATVDKLSILAQEI</sequence>
<proteinExistence type="predicted"/>
<feature type="transmembrane region" description="Helical" evidence="1">
    <location>
        <begin position="12"/>
        <end position="28"/>
    </location>
</feature>
<dbReference type="Proteomes" id="UP000636949">
    <property type="component" value="Unassembled WGS sequence"/>
</dbReference>
<comment type="caution">
    <text evidence="2">The sequence shown here is derived from an EMBL/GenBank/DDBJ whole genome shotgun (WGS) entry which is preliminary data.</text>
</comment>
<dbReference type="OrthoDB" id="5476391at2"/>
<dbReference type="AlphaFoldDB" id="A0A8J2Z6P5"/>
<evidence type="ECO:0000313" key="2">
    <source>
        <dbReference type="EMBL" id="GGG07087.1"/>
    </source>
</evidence>
<reference evidence="2" key="1">
    <citation type="journal article" date="2014" name="Int. J. Syst. Evol. Microbiol.">
        <title>Complete genome sequence of Corynebacterium casei LMG S-19264T (=DSM 44701T), isolated from a smear-ripened cheese.</title>
        <authorList>
            <consortium name="US DOE Joint Genome Institute (JGI-PGF)"/>
            <person name="Walter F."/>
            <person name="Albersmeier A."/>
            <person name="Kalinowski J."/>
            <person name="Ruckert C."/>
        </authorList>
    </citation>
    <scope>NUCLEOTIDE SEQUENCE</scope>
    <source>
        <strain evidence="2">CGMCC 1.15758</strain>
    </source>
</reference>
<feature type="transmembrane region" description="Helical" evidence="1">
    <location>
        <begin position="330"/>
        <end position="353"/>
    </location>
</feature>
<organism evidence="2 3">
    <name type="scientific">Cysteiniphilum litorale</name>
    <dbReference type="NCBI Taxonomy" id="2056700"/>
    <lineage>
        <taxon>Bacteria</taxon>
        <taxon>Pseudomonadati</taxon>
        <taxon>Pseudomonadota</taxon>
        <taxon>Gammaproteobacteria</taxon>
        <taxon>Thiotrichales</taxon>
        <taxon>Fastidiosibacteraceae</taxon>
        <taxon>Cysteiniphilum</taxon>
    </lineage>
</organism>
<dbReference type="EMBL" id="BMJS01000048">
    <property type="protein sequence ID" value="GGG07087.1"/>
    <property type="molecule type" value="Genomic_DNA"/>
</dbReference>
<gene>
    <name evidence="2" type="ORF">GCM10010995_25730</name>
</gene>
<keyword evidence="1" id="KW-0812">Transmembrane</keyword>
<keyword evidence="3" id="KW-1185">Reference proteome</keyword>
<evidence type="ECO:0000256" key="1">
    <source>
        <dbReference type="SAM" id="Phobius"/>
    </source>
</evidence>
<name>A0A8J2Z6P5_9GAMM</name>
<accession>A0A8J2Z6P5</accession>
<reference evidence="2" key="2">
    <citation type="submission" date="2020-09" db="EMBL/GenBank/DDBJ databases">
        <authorList>
            <person name="Sun Q."/>
            <person name="Zhou Y."/>
        </authorList>
    </citation>
    <scope>NUCLEOTIDE SEQUENCE</scope>
    <source>
        <strain evidence="2">CGMCC 1.15758</strain>
    </source>
</reference>